<dbReference type="CDD" id="cd10917">
    <property type="entry name" value="CE4_NodB_like_6s_7s"/>
    <property type="match status" value="1"/>
</dbReference>
<gene>
    <name evidence="3" type="ORF">EHYA_03153</name>
</gene>
<accession>A0A401YLV0</accession>
<dbReference type="Pfam" id="PF01522">
    <property type="entry name" value="Polysacc_deac_1"/>
    <property type="match status" value="1"/>
</dbReference>
<reference evidence="3 4" key="1">
    <citation type="submission" date="2018-12" db="EMBL/GenBank/DDBJ databases">
        <title>Draft genome sequence of Embleya hyalina NBRC 13850T.</title>
        <authorList>
            <person name="Komaki H."/>
            <person name="Hosoyama A."/>
            <person name="Kimura A."/>
            <person name="Ichikawa N."/>
            <person name="Tamura T."/>
        </authorList>
    </citation>
    <scope>NUCLEOTIDE SEQUENCE [LARGE SCALE GENOMIC DNA]</scope>
    <source>
        <strain evidence="3 4">NBRC 13850</strain>
    </source>
</reference>
<evidence type="ECO:0000313" key="4">
    <source>
        <dbReference type="Proteomes" id="UP000286931"/>
    </source>
</evidence>
<dbReference type="AlphaFoldDB" id="A0A401YLV0"/>
<feature type="domain" description="NodB homology" evidence="2">
    <location>
        <begin position="113"/>
        <end position="297"/>
    </location>
</feature>
<evidence type="ECO:0000313" key="3">
    <source>
        <dbReference type="EMBL" id="GCD95479.1"/>
    </source>
</evidence>
<dbReference type="PANTHER" id="PTHR10587">
    <property type="entry name" value="GLYCOSYL TRANSFERASE-RELATED"/>
    <property type="match status" value="1"/>
</dbReference>
<evidence type="ECO:0000256" key="1">
    <source>
        <dbReference type="SAM" id="MobiDB-lite"/>
    </source>
</evidence>
<dbReference type="OrthoDB" id="3373088at2"/>
<dbReference type="InterPro" id="IPR050248">
    <property type="entry name" value="Polysacc_deacetylase_ArnD"/>
</dbReference>
<protein>
    <recommendedName>
        <fullName evidence="2">NodB homology domain-containing protein</fullName>
    </recommendedName>
</protein>
<organism evidence="3 4">
    <name type="scientific">Embleya hyalina</name>
    <dbReference type="NCBI Taxonomy" id="516124"/>
    <lineage>
        <taxon>Bacteria</taxon>
        <taxon>Bacillati</taxon>
        <taxon>Actinomycetota</taxon>
        <taxon>Actinomycetes</taxon>
        <taxon>Kitasatosporales</taxon>
        <taxon>Streptomycetaceae</taxon>
        <taxon>Embleya</taxon>
    </lineage>
</organism>
<comment type="caution">
    <text evidence="3">The sequence shown here is derived from an EMBL/GenBank/DDBJ whole genome shotgun (WGS) entry which is preliminary data.</text>
</comment>
<dbReference type="SUPFAM" id="SSF88713">
    <property type="entry name" value="Glycoside hydrolase/deacetylase"/>
    <property type="match status" value="1"/>
</dbReference>
<feature type="compositionally biased region" description="Low complexity" evidence="1">
    <location>
        <begin position="48"/>
        <end position="73"/>
    </location>
</feature>
<dbReference type="PROSITE" id="PS51677">
    <property type="entry name" value="NODB"/>
    <property type="match status" value="1"/>
</dbReference>
<dbReference type="GO" id="GO:0005975">
    <property type="term" value="P:carbohydrate metabolic process"/>
    <property type="evidence" value="ECO:0007669"/>
    <property type="project" value="InterPro"/>
</dbReference>
<dbReference type="EMBL" id="BIFH01000017">
    <property type="protein sequence ID" value="GCD95479.1"/>
    <property type="molecule type" value="Genomic_DNA"/>
</dbReference>
<dbReference type="RefSeq" id="WP_126637563.1">
    <property type="nucleotide sequence ID" value="NZ_BIFH01000017.1"/>
</dbReference>
<proteinExistence type="predicted"/>
<dbReference type="PANTHER" id="PTHR10587:SF134">
    <property type="entry name" value="SECRETED PROTEIN"/>
    <property type="match status" value="1"/>
</dbReference>
<evidence type="ECO:0000259" key="2">
    <source>
        <dbReference type="PROSITE" id="PS51677"/>
    </source>
</evidence>
<keyword evidence="4" id="KW-1185">Reference proteome</keyword>
<sequence>MVHGTVQKRRGVFASAGVGLAGVLLLALTGCGGGSDGASSVEATRAPSGGTSTAAAKPAPAAKPDTPGADPAALAAKWNLKPFAAPPAPPADKPIKGGGPKPPVVEKIPTQEKIVFITIDDGAEKDPKFLDMMRDLRIPVAMFLNDTYVRQDPEYFRKLQDLGATVQNHTLSHPDLKTLGADAQKHQICGQQDRLGELYGKRPTLFRPPYGNWNATTQTVAGGCGGIGAIVKWQESMQINDMQYVGEKKLHPGDIILAHFRGPSELKGTTMTEMFGNMLRKIQAQGFTIARLEDYIG</sequence>
<dbReference type="InterPro" id="IPR002509">
    <property type="entry name" value="NODB_dom"/>
</dbReference>
<feature type="region of interest" description="Disordered" evidence="1">
    <location>
        <begin position="36"/>
        <end position="105"/>
    </location>
</feature>
<dbReference type="GO" id="GO:0016810">
    <property type="term" value="F:hydrolase activity, acting on carbon-nitrogen (but not peptide) bonds"/>
    <property type="evidence" value="ECO:0007669"/>
    <property type="project" value="InterPro"/>
</dbReference>
<name>A0A401YLV0_9ACTN</name>
<dbReference type="InterPro" id="IPR011330">
    <property type="entry name" value="Glyco_hydro/deAcase_b/a-brl"/>
</dbReference>
<dbReference type="Gene3D" id="3.20.20.370">
    <property type="entry name" value="Glycoside hydrolase/deacetylase"/>
    <property type="match status" value="1"/>
</dbReference>
<dbReference type="Proteomes" id="UP000286931">
    <property type="component" value="Unassembled WGS sequence"/>
</dbReference>